<keyword evidence="3" id="KW-0560">Oxidoreductase</keyword>
<feature type="binding site" evidence="6">
    <location>
        <position position="157"/>
    </location>
    <ligand>
        <name>FMN</name>
        <dbReference type="ChEBI" id="CHEBI:58210"/>
    </ligand>
</feature>
<feature type="region of interest" description="Disordered" evidence="7">
    <location>
        <begin position="436"/>
        <end position="467"/>
    </location>
</feature>
<comment type="similarity">
    <text evidence="5">Belongs to the NtaA/SnaA/DszA monooxygenase family.</text>
</comment>
<dbReference type="Gene3D" id="3.20.20.30">
    <property type="entry name" value="Luciferase-like domain"/>
    <property type="match status" value="1"/>
</dbReference>
<proteinExistence type="inferred from homology"/>
<evidence type="ECO:0000256" key="6">
    <source>
        <dbReference type="PIRSR" id="PIRSR000337-1"/>
    </source>
</evidence>
<dbReference type="Proteomes" id="UP000609531">
    <property type="component" value="Unassembled WGS sequence"/>
</dbReference>
<protein>
    <submittedName>
        <fullName evidence="9">LLM class flavin-dependent oxidoreductase</fullName>
    </submittedName>
</protein>
<feature type="binding site" evidence="6">
    <location>
        <position position="229"/>
    </location>
    <ligand>
        <name>FMN</name>
        <dbReference type="ChEBI" id="CHEBI:58210"/>
    </ligand>
</feature>
<evidence type="ECO:0000256" key="5">
    <source>
        <dbReference type="ARBA" id="ARBA00033748"/>
    </source>
</evidence>
<dbReference type="PIRSF" id="PIRSF000337">
    <property type="entry name" value="NTA_MOA"/>
    <property type="match status" value="1"/>
</dbReference>
<gene>
    <name evidence="9" type="ORF">JCR33_22155</name>
</gene>
<sequence>MKQILLNSFASFSVSHNHQGLWQHPRDQSLDYWRLETWTTLAELLERGLFDGLFIADGLGVFDVYGGGPEATIEHAVNFPKNDPATIVSAMAAVTRHLGFGITFNVIEELPYAFARRISTLDHLTHGRIAWNIVTGYLDSAAKARGIAKLMPREQRYAIADEFCELTYKLWEASWEEDAVLRDKARGVFADPKKVHRIVHEGEFFSLDAVHYCEPSPQRTPVLFQAGTSPSGVDFAGKHAECVFVNGPSTENVGGRVRRLRQAVADAGRDPRSLKVFASLTPIAAATDAEAFDKHAEYSSYIDSVGSLARLSAFIGQDLSTLDPDASISGIESNSIQSILENLTANGGRKVRDAANSLNPNGVQPMVVGSGATVAEEMIRWVEEADVDGFNLVQTVKPEGVEDFVTHVVPELQSRGAYKTAYAEGTLREKMFGAGAYTPDDHPSAKLRRAANAGPSAVAQPAADVNA</sequence>
<dbReference type="InterPro" id="IPR036661">
    <property type="entry name" value="Luciferase-like_sf"/>
</dbReference>
<feature type="binding site" evidence="6">
    <location>
        <position position="57"/>
    </location>
    <ligand>
        <name>FMN</name>
        <dbReference type="ChEBI" id="CHEBI:58210"/>
    </ligand>
</feature>
<evidence type="ECO:0000313" key="10">
    <source>
        <dbReference type="Proteomes" id="UP000609531"/>
    </source>
</evidence>
<feature type="domain" description="Luciferase-like" evidence="8">
    <location>
        <begin position="34"/>
        <end position="383"/>
    </location>
</feature>
<evidence type="ECO:0000256" key="4">
    <source>
        <dbReference type="ARBA" id="ARBA00023033"/>
    </source>
</evidence>
<evidence type="ECO:0000256" key="7">
    <source>
        <dbReference type="SAM" id="MobiDB-lite"/>
    </source>
</evidence>
<dbReference type="PANTHER" id="PTHR30011:SF16">
    <property type="entry name" value="C2H2 FINGER DOMAIN TRANSCRIPTION FACTOR (EUROFUNG)-RELATED"/>
    <property type="match status" value="1"/>
</dbReference>
<name>A0A934IVC9_9HYPH</name>
<dbReference type="GO" id="GO:0004497">
    <property type="term" value="F:monooxygenase activity"/>
    <property type="evidence" value="ECO:0007669"/>
    <property type="project" value="UniProtKB-KW"/>
</dbReference>
<dbReference type="GO" id="GO:0016705">
    <property type="term" value="F:oxidoreductase activity, acting on paired donors, with incorporation or reduction of molecular oxygen"/>
    <property type="evidence" value="ECO:0007669"/>
    <property type="project" value="InterPro"/>
</dbReference>
<dbReference type="PANTHER" id="PTHR30011">
    <property type="entry name" value="ALKANESULFONATE MONOOXYGENASE-RELATED"/>
    <property type="match status" value="1"/>
</dbReference>
<dbReference type="AlphaFoldDB" id="A0A934IVC9"/>
<dbReference type="InterPro" id="IPR051260">
    <property type="entry name" value="Diverse_substr_monoxygenases"/>
</dbReference>
<dbReference type="InterPro" id="IPR011251">
    <property type="entry name" value="Luciferase-like_dom"/>
</dbReference>
<evidence type="ECO:0000256" key="3">
    <source>
        <dbReference type="ARBA" id="ARBA00023002"/>
    </source>
</evidence>
<comment type="caution">
    <text evidence="9">The sequence shown here is derived from an EMBL/GenBank/DDBJ whole genome shotgun (WGS) entry which is preliminary data.</text>
</comment>
<dbReference type="InterPro" id="IPR016215">
    <property type="entry name" value="NTA_MOA"/>
</dbReference>
<dbReference type="NCBIfam" id="TIGR03860">
    <property type="entry name" value="FMN_nitrolo"/>
    <property type="match status" value="1"/>
</dbReference>
<organism evidence="9 10">
    <name type="scientific">Acuticoccus mangrovi</name>
    <dbReference type="NCBI Taxonomy" id="2796142"/>
    <lineage>
        <taxon>Bacteria</taxon>
        <taxon>Pseudomonadati</taxon>
        <taxon>Pseudomonadota</taxon>
        <taxon>Alphaproteobacteria</taxon>
        <taxon>Hyphomicrobiales</taxon>
        <taxon>Amorphaceae</taxon>
        <taxon>Acuticoccus</taxon>
    </lineage>
</organism>
<dbReference type="SUPFAM" id="SSF51679">
    <property type="entry name" value="Bacterial luciferase-like"/>
    <property type="match status" value="1"/>
</dbReference>
<dbReference type="Pfam" id="PF00296">
    <property type="entry name" value="Bac_luciferase"/>
    <property type="match status" value="1"/>
</dbReference>
<keyword evidence="4" id="KW-0503">Monooxygenase</keyword>
<dbReference type="RefSeq" id="WP_198884323.1">
    <property type="nucleotide sequence ID" value="NZ_JAEKJA010000027.1"/>
</dbReference>
<keyword evidence="1 6" id="KW-0285">Flavoprotein</keyword>
<keyword evidence="10" id="KW-1185">Reference proteome</keyword>
<evidence type="ECO:0000313" key="9">
    <source>
        <dbReference type="EMBL" id="MBJ3778419.1"/>
    </source>
</evidence>
<feature type="binding site" evidence="6">
    <location>
        <position position="103"/>
    </location>
    <ligand>
        <name>FMN</name>
        <dbReference type="ChEBI" id="CHEBI:58210"/>
    </ligand>
</feature>
<evidence type="ECO:0000256" key="2">
    <source>
        <dbReference type="ARBA" id="ARBA00022643"/>
    </source>
</evidence>
<keyword evidence="2 6" id="KW-0288">FMN</keyword>
<reference evidence="9" key="1">
    <citation type="submission" date="2020-12" db="EMBL/GenBank/DDBJ databases">
        <title>Bacterial taxonomy.</title>
        <authorList>
            <person name="Pan X."/>
        </authorList>
    </citation>
    <scope>NUCLEOTIDE SEQUENCE</scope>
    <source>
        <strain evidence="9">B2012</strain>
    </source>
</reference>
<dbReference type="EMBL" id="JAEKJA010000027">
    <property type="protein sequence ID" value="MBJ3778419.1"/>
    <property type="molecule type" value="Genomic_DNA"/>
</dbReference>
<evidence type="ECO:0000259" key="8">
    <source>
        <dbReference type="Pfam" id="PF00296"/>
    </source>
</evidence>
<evidence type="ECO:0000256" key="1">
    <source>
        <dbReference type="ARBA" id="ARBA00022630"/>
    </source>
</evidence>
<accession>A0A934IVC9</accession>